<keyword evidence="1" id="KW-0597">Phosphoprotein</keyword>
<accession>A0AAE0LJC3</accession>
<protein>
    <recommendedName>
        <fullName evidence="4">SAP domain-containing protein</fullName>
    </recommendedName>
</protein>
<dbReference type="SMART" id="SM00513">
    <property type="entry name" value="SAP"/>
    <property type="match status" value="3"/>
</dbReference>
<dbReference type="PROSITE" id="PS50800">
    <property type="entry name" value="SAP"/>
    <property type="match status" value="1"/>
</dbReference>
<feature type="region of interest" description="Disordered" evidence="3">
    <location>
        <begin position="242"/>
        <end position="309"/>
    </location>
</feature>
<evidence type="ECO:0000256" key="3">
    <source>
        <dbReference type="SAM" id="MobiDB-lite"/>
    </source>
</evidence>
<dbReference type="Gene3D" id="1.10.720.30">
    <property type="entry name" value="SAP domain"/>
    <property type="match status" value="2"/>
</dbReference>
<dbReference type="PANTHER" id="PTHR46551">
    <property type="entry name" value="SAP DOMAIN-CONTAINING RIBONUCLEOPROTEIN"/>
    <property type="match status" value="1"/>
</dbReference>
<comment type="similarity">
    <text evidence="2">Belongs to the SAP domain-containing ribonucleoprotein family.</text>
</comment>
<dbReference type="AlphaFoldDB" id="A0AAE0LJC3"/>
<feature type="compositionally biased region" description="Low complexity" evidence="3">
    <location>
        <begin position="265"/>
        <end position="276"/>
    </location>
</feature>
<dbReference type="EMBL" id="LGRX02001047">
    <property type="protein sequence ID" value="KAK3287000.1"/>
    <property type="molecule type" value="Genomic_DNA"/>
</dbReference>
<gene>
    <name evidence="5" type="ORF">CYMTET_5472</name>
</gene>
<dbReference type="InterPro" id="IPR036361">
    <property type="entry name" value="SAP_dom_sf"/>
</dbReference>
<dbReference type="Pfam" id="PF02037">
    <property type="entry name" value="SAP"/>
    <property type="match status" value="2"/>
</dbReference>
<name>A0AAE0LJC3_9CHLO</name>
<dbReference type="InterPro" id="IPR003034">
    <property type="entry name" value="SAP_dom"/>
</dbReference>
<proteinExistence type="inferred from homology"/>
<dbReference type="GO" id="GO:0005634">
    <property type="term" value="C:nucleus"/>
    <property type="evidence" value="ECO:0007669"/>
    <property type="project" value="TreeGrafter"/>
</dbReference>
<evidence type="ECO:0000256" key="2">
    <source>
        <dbReference type="ARBA" id="ARBA00046328"/>
    </source>
</evidence>
<reference evidence="5 6" key="1">
    <citation type="journal article" date="2015" name="Genome Biol. Evol.">
        <title>Comparative Genomics of a Bacterivorous Green Alga Reveals Evolutionary Causalities and Consequences of Phago-Mixotrophic Mode of Nutrition.</title>
        <authorList>
            <person name="Burns J.A."/>
            <person name="Paasch A."/>
            <person name="Narechania A."/>
            <person name="Kim E."/>
        </authorList>
    </citation>
    <scope>NUCLEOTIDE SEQUENCE [LARGE SCALE GENOMIC DNA]</scope>
    <source>
        <strain evidence="5 6">PLY_AMNH</strain>
    </source>
</reference>
<dbReference type="InterPro" id="IPR052240">
    <property type="entry name" value="SAP_domain_ribonucleoprotein"/>
</dbReference>
<evidence type="ECO:0000256" key="1">
    <source>
        <dbReference type="ARBA" id="ARBA00022553"/>
    </source>
</evidence>
<comment type="caution">
    <text evidence="5">The sequence shown here is derived from an EMBL/GenBank/DDBJ whole genome shotgun (WGS) entry which is preliminary data.</text>
</comment>
<sequence>MSHHPVNKPGVCTKCSKNSAAKTCKYRFCGACCIGPCARHGILRPDNDRLTGHKRRSGQHSNMPPAARPRLDPGTYGACSRCRGRMVEANGEYGSYWWCRECDSTRALSAHLKDIAAAQPVLCVAQRGDLGKLTMMQLREHCVHHKLPVSGLKPELIARLMRKLCPEAASTAVAVASAQAATDPVAKLKRRITKAMGKFRLVAPIRAELVRRGLSSQGLKSELQARLEQAFRVEFSSVNQKASTHVNIEGDSDEDEDDTGKQQNESGSSGPESFSGKTDSPETRSIRDPPCSSLELQEDDVRHDACESPPLTVDAAHKLETKARMEALRTVAHLRRELEKQGQSTSGTKAVLQIRLSEYLQSALLRGDIQPRKIFGGKLQEREHDTSHPKAAKDLINKEGTARNALMENIRDQLISRRPPSIYPQGLTPEDVYGHGVHFIYELFKQHPGCGPVAERKPRDDVAALTPALLSRESPTPQALLQFGLRPQQLSRQTGERGRAGAAAAGSFTADSAVAEISWWTG</sequence>
<dbReference type="PANTHER" id="PTHR46551:SF1">
    <property type="entry name" value="SAP DOMAIN-CONTAINING RIBONUCLEOPROTEIN"/>
    <property type="match status" value="1"/>
</dbReference>
<feature type="region of interest" description="Disordered" evidence="3">
    <location>
        <begin position="48"/>
        <end position="72"/>
    </location>
</feature>
<evidence type="ECO:0000259" key="4">
    <source>
        <dbReference type="PROSITE" id="PS50800"/>
    </source>
</evidence>
<dbReference type="Proteomes" id="UP001190700">
    <property type="component" value="Unassembled WGS sequence"/>
</dbReference>
<dbReference type="GO" id="GO:0016973">
    <property type="term" value="P:poly(A)+ mRNA export from nucleus"/>
    <property type="evidence" value="ECO:0007669"/>
    <property type="project" value="TreeGrafter"/>
</dbReference>
<keyword evidence="6" id="KW-1185">Reference proteome</keyword>
<dbReference type="SUPFAM" id="SSF68906">
    <property type="entry name" value="SAP domain"/>
    <property type="match status" value="1"/>
</dbReference>
<evidence type="ECO:0000313" key="5">
    <source>
        <dbReference type="EMBL" id="KAK3287000.1"/>
    </source>
</evidence>
<organism evidence="5 6">
    <name type="scientific">Cymbomonas tetramitiformis</name>
    <dbReference type="NCBI Taxonomy" id="36881"/>
    <lineage>
        <taxon>Eukaryota</taxon>
        <taxon>Viridiplantae</taxon>
        <taxon>Chlorophyta</taxon>
        <taxon>Pyramimonadophyceae</taxon>
        <taxon>Pyramimonadales</taxon>
        <taxon>Pyramimonadaceae</taxon>
        <taxon>Cymbomonas</taxon>
    </lineage>
</organism>
<feature type="domain" description="SAP" evidence="4">
    <location>
        <begin position="326"/>
        <end position="360"/>
    </location>
</feature>
<evidence type="ECO:0000313" key="6">
    <source>
        <dbReference type="Proteomes" id="UP001190700"/>
    </source>
</evidence>